<evidence type="ECO:0000313" key="2">
    <source>
        <dbReference type="Proteomes" id="UP001168972"/>
    </source>
</evidence>
<evidence type="ECO:0000313" key="1">
    <source>
        <dbReference type="EMBL" id="KAK0183185.1"/>
    </source>
</evidence>
<dbReference type="AlphaFoldDB" id="A0AA39G8T7"/>
<gene>
    <name evidence="1" type="ORF">PV327_001251</name>
</gene>
<keyword evidence="2" id="KW-1185">Reference proteome</keyword>
<comment type="caution">
    <text evidence="1">The sequence shown here is derived from an EMBL/GenBank/DDBJ whole genome shotgun (WGS) entry which is preliminary data.</text>
</comment>
<protein>
    <submittedName>
        <fullName evidence="1">Uncharacterized protein</fullName>
    </submittedName>
</protein>
<proteinExistence type="predicted"/>
<reference evidence="1" key="2">
    <citation type="submission" date="2023-03" db="EMBL/GenBank/DDBJ databases">
        <authorList>
            <person name="Inwood S.N."/>
            <person name="Skelly J.G."/>
            <person name="Guhlin J."/>
            <person name="Harrop T.W.R."/>
            <person name="Goldson S.G."/>
            <person name="Dearden P.K."/>
        </authorList>
    </citation>
    <scope>NUCLEOTIDE SEQUENCE</scope>
    <source>
        <strain evidence="1">Lincoln</strain>
        <tissue evidence="1">Whole body</tissue>
    </source>
</reference>
<dbReference type="EMBL" id="JAQQBR010000001">
    <property type="protein sequence ID" value="KAK0183185.1"/>
    <property type="molecule type" value="Genomic_DNA"/>
</dbReference>
<dbReference type="Proteomes" id="UP001168972">
    <property type="component" value="Unassembled WGS sequence"/>
</dbReference>
<sequence length="73" mass="8750">MGLESQFESLLCRSMFLRGARCATSSNTERRQQTRRWRPLHATRITMYMWCGENKLGRMRKKRRRKWGGASKI</sequence>
<accession>A0AA39G8T7</accession>
<organism evidence="1 2">
    <name type="scientific">Microctonus hyperodae</name>
    <name type="common">Parasitoid wasp</name>
    <dbReference type="NCBI Taxonomy" id="165561"/>
    <lineage>
        <taxon>Eukaryota</taxon>
        <taxon>Metazoa</taxon>
        <taxon>Ecdysozoa</taxon>
        <taxon>Arthropoda</taxon>
        <taxon>Hexapoda</taxon>
        <taxon>Insecta</taxon>
        <taxon>Pterygota</taxon>
        <taxon>Neoptera</taxon>
        <taxon>Endopterygota</taxon>
        <taxon>Hymenoptera</taxon>
        <taxon>Apocrita</taxon>
        <taxon>Ichneumonoidea</taxon>
        <taxon>Braconidae</taxon>
        <taxon>Euphorinae</taxon>
        <taxon>Microctonus</taxon>
    </lineage>
</organism>
<reference evidence="1" key="1">
    <citation type="journal article" date="2023" name="bioRxiv">
        <title>Scaffold-level genome assemblies of two parasitoid biocontrol wasps reveal the parthenogenesis mechanism and an associated novel virus.</title>
        <authorList>
            <person name="Inwood S."/>
            <person name="Skelly J."/>
            <person name="Guhlin J."/>
            <person name="Harrop T."/>
            <person name="Goldson S."/>
            <person name="Dearden P."/>
        </authorList>
    </citation>
    <scope>NUCLEOTIDE SEQUENCE</scope>
    <source>
        <strain evidence="1">Lincoln</strain>
        <tissue evidence="1">Whole body</tissue>
    </source>
</reference>
<name>A0AA39G8T7_MICHY</name>